<evidence type="ECO:0000259" key="5">
    <source>
        <dbReference type="Pfam" id="PF00496"/>
    </source>
</evidence>
<sequence>MTNRILLALGAVLLGTTALAAAELTVATQNMSSFVDPGRDHSNVGSQNYVNAFDPLIEKDYSQAGAVFSPGLATEWEQTSPTTMEVTLREGVLFHDGTEMTAEDVVFSFHRIIDELTPEYKSIKTQFFTNFEKVEALDTYRVRFTTINPEPLFETLLNAQQGYIVPKAYIMGLTGDAETAEIADFEAFALAPVGTGPYRITRFQPGENLVYERFADYYGDEAPLERFEMRRISEMATRLTALANGEVDIITNVPPDQLATIENNPNLKVEGAVTPLFHVVIYNAMHPKLEDKRIRQALSLAIDRDLLNQALWLGEAVVPSTHTYPQYGELYMPELETFTYNPERARELLAEAGYDGTPIRFDTDAVYYTNGLLAAQAIKEMWAAVGVEMDLNVTNSWGEPSALESRNWSNPMYFADPAGSYGTMWAPGGARIGNTWQPNEAYVEMWERFRYSTDVETRKAAYAEIMEYVADEMPVLPLYQPYESYGLRQSVEWKPLPGHIPYVLDFRAGSIALAD</sequence>
<dbReference type="Gene3D" id="3.10.105.10">
    <property type="entry name" value="Dipeptide-binding Protein, Domain 3"/>
    <property type="match status" value="1"/>
</dbReference>
<feature type="chain" id="PRO_5019394439" evidence="4">
    <location>
        <begin position="21"/>
        <end position="515"/>
    </location>
</feature>
<dbReference type="GO" id="GO:0030288">
    <property type="term" value="C:outer membrane-bounded periplasmic space"/>
    <property type="evidence" value="ECO:0007669"/>
    <property type="project" value="UniProtKB-ARBA"/>
</dbReference>
<keyword evidence="7" id="KW-1185">Reference proteome</keyword>
<evidence type="ECO:0000256" key="3">
    <source>
        <dbReference type="ARBA" id="ARBA00022729"/>
    </source>
</evidence>
<dbReference type="RefSeq" id="WP_127188335.1">
    <property type="nucleotide sequence ID" value="NZ_RZNJ01000003.1"/>
</dbReference>
<dbReference type="SUPFAM" id="SSF53850">
    <property type="entry name" value="Periplasmic binding protein-like II"/>
    <property type="match status" value="1"/>
</dbReference>
<organism evidence="6 7">
    <name type="scientific">Arsenicitalea aurantiaca</name>
    <dbReference type="NCBI Taxonomy" id="1783274"/>
    <lineage>
        <taxon>Bacteria</taxon>
        <taxon>Pseudomonadati</taxon>
        <taxon>Pseudomonadota</taxon>
        <taxon>Alphaproteobacteria</taxon>
        <taxon>Hyphomicrobiales</taxon>
        <taxon>Devosiaceae</taxon>
        <taxon>Arsenicitalea</taxon>
    </lineage>
</organism>
<dbReference type="OrthoDB" id="9803988at2"/>
<dbReference type="PIRSF" id="PIRSF002741">
    <property type="entry name" value="MppA"/>
    <property type="match status" value="1"/>
</dbReference>
<proteinExistence type="inferred from homology"/>
<name>A0A433XAI6_9HYPH</name>
<evidence type="ECO:0000256" key="1">
    <source>
        <dbReference type="ARBA" id="ARBA00004418"/>
    </source>
</evidence>
<feature type="domain" description="Solute-binding protein family 5" evidence="5">
    <location>
        <begin position="68"/>
        <end position="415"/>
    </location>
</feature>
<accession>A0A433XAI6</accession>
<dbReference type="AlphaFoldDB" id="A0A433XAI6"/>
<keyword evidence="3 4" id="KW-0732">Signal</keyword>
<protein>
    <submittedName>
        <fullName evidence="6">ABC transporter substrate-binding protein</fullName>
    </submittedName>
</protein>
<dbReference type="InterPro" id="IPR000914">
    <property type="entry name" value="SBP_5_dom"/>
</dbReference>
<comment type="similarity">
    <text evidence="2">Belongs to the bacterial solute-binding protein 5 family.</text>
</comment>
<dbReference type="Proteomes" id="UP000281547">
    <property type="component" value="Unassembled WGS sequence"/>
</dbReference>
<evidence type="ECO:0000313" key="7">
    <source>
        <dbReference type="Proteomes" id="UP000281547"/>
    </source>
</evidence>
<feature type="signal peptide" evidence="4">
    <location>
        <begin position="1"/>
        <end position="20"/>
    </location>
</feature>
<comment type="subcellular location">
    <subcellularLocation>
        <location evidence="1">Periplasm</location>
    </subcellularLocation>
</comment>
<comment type="caution">
    <text evidence="6">The sequence shown here is derived from an EMBL/GenBank/DDBJ whole genome shotgun (WGS) entry which is preliminary data.</text>
</comment>
<dbReference type="PANTHER" id="PTHR30290">
    <property type="entry name" value="PERIPLASMIC BINDING COMPONENT OF ABC TRANSPORTER"/>
    <property type="match status" value="1"/>
</dbReference>
<dbReference type="PANTHER" id="PTHR30290:SF38">
    <property type="entry name" value="D,D-DIPEPTIDE-BINDING PERIPLASMIC PROTEIN DDPA-RELATED"/>
    <property type="match status" value="1"/>
</dbReference>
<dbReference type="GO" id="GO:0015833">
    <property type="term" value="P:peptide transport"/>
    <property type="evidence" value="ECO:0007669"/>
    <property type="project" value="TreeGrafter"/>
</dbReference>
<evidence type="ECO:0000256" key="4">
    <source>
        <dbReference type="SAM" id="SignalP"/>
    </source>
</evidence>
<evidence type="ECO:0000313" key="6">
    <source>
        <dbReference type="EMBL" id="RUT31089.1"/>
    </source>
</evidence>
<dbReference type="Gene3D" id="3.90.76.10">
    <property type="entry name" value="Dipeptide-binding Protein, Domain 1"/>
    <property type="match status" value="1"/>
</dbReference>
<dbReference type="InterPro" id="IPR039424">
    <property type="entry name" value="SBP_5"/>
</dbReference>
<dbReference type="Pfam" id="PF00496">
    <property type="entry name" value="SBP_bac_5"/>
    <property type="match status" value="1"/>
</dbReference>
<dbReference type="EMBL" id="RZNJ01000003">
    <property type="protein sequence ID" value="RUT31089.1"/>
    <property type="molecule type" value="Genomic_DNA"/>
</dbReference>
<dbReference type="GO" id="GO:0043190">
    <property type="term" value="C:ATP-binding cassette (ABC) transporter complex"/>
    <property type="evidence" value="ECO:0007669"/>
    <property type="project" value="InterPro"/>
</dbReference>
<evidence type="ECO:0000256" key="2">
    <source>
        <dbReference type="ARBA" id="ARBA00005695"/>
    </source>
</evidence>
<dbReference type="GO" id="GO:1904680">
    <property type="term" value="F:peptide transmembrane transporter activity"/>
    <property type="evidence" value="ECO:0007669"/>
    <property type="project" value="TreeGrafter"/>
</dbReference>
<dbReference type="InterPro" id="IPR030678">
    <property type="entry name" value="Peptide/Ni-bd"/>
</dbReference>
<reference evidence="6 7" key="1">
    <citation type="journal article" date="2016" name="Int. J. Syst. Evol. Microbiol.">
        <title>Arsenicitalea aurantiaca gen. nov., sp. nov., a new member of the family Hyphomicrobiaceae, isolated from high-arsenic sediment.</title>
        <authorList>
            <person name="Mu Y."/>
            <person name="Zhou L."/>
            <person name="Zeng X.C."/>
            <person name="Liu L."/>
            <person name="Pan Y."/>
            <person name="Chen X."/>
            <person name="Wang J."/>
            <person name="Li S."/>
            <person name="Li W.J."/>
            <person name="Wang Y."/>
        </authorList>
    </citation>
    <scope>NUCLEOTIDE SEQUENCE [LARGE SCALE GENOMIC DNA]</scope>
    <source>
        <strain evidence="6 7">42-50</strain>
    </source>
</reference>
<dbReference type="Gene3D" id="3.40.190.10">
    <property type="entry name" value="Periplasmic binding protein-like II"/>
    <property type="match status" value="1"/>
</dbReference>
<gene>
    <name evidence="6" type="ORF">EMQ25_09435</name>
</gene>